<protein>
    <recommendedName>
        <fullName evidence="4">PSI domain-containing protein</fullName>
    </recommendedName>
</protein>
<gene>
    <name evidence="2" type="ORF">FE257_007062</name>
</gene>
<keyword evidence="1" id="KW-0472">Membrane</keyword>
<keyword evidence="1" id="KW-0812">Transmembrane</keyword>
<keyword evidence="1" id="KW-1133">Transmembrane helix</keyword>
<evidence type="ECO:0000313" key="2">
    <source>
        <dbReference type="EMBL" id="KAF9889756.1"/>
    </source>
</evidence>
<feature type="transmembrane region" description="Helical" evidence="1">
    <location>
        <begin position="93"/>
        <end position="117"/>
    </location>
</feature>
<proteinExistence type="predicted"/>
<dbReference type="Proteomes" id="UP001194746">
    <property type="component" value="Unassembled WGS sequence"/>
</dbReference>
<evidence type="ECO:0000256" key="1">
    <source>
        <dbReference type="SAM" id="Phobius"/>
    </source>
</evidence>
<dbReference type="AlphaFoldDB" id="A0AAD4CNI6"/>
<evidence type="ECO:0008006" key="4">
    <source>
        <dbReference type="Google" id="ProtNLM"/>
    </source>
</evidence>
<reference evidence="2" key="1">
    <citation type="journal article" date="2019" name="Beilstein J. Org. Chem.">
        <title>Nanangenines: drimane sesquiterpenoids as the dominant metabolite cohort of a novel Australian fungus, Aspergillus nanangensis.</title>
        <authorList>
            <person name="Lacey H.J."/>
            <person name="Gilchrist C.L.M."/>
            <person name="Crombie A."/>
            <person name="Kalaitzis J.A."/>
            <person name="Vuong D."/>
            <person name="Rutledge P.J."/>
            <person name="Turner P."/>
            <person name="Pitt J.I."/>
            <person name="Lacey E."/>
            <person name="Chooi Y.H."/>
            <person name="Piggott A.M."/>
        </authorList>
    </citation>
    <scope>NUCLEOTIDE SEQUENCE</scope>
    <source>
        <strain evidence="2">MST-FP2251</strain>
    </source>
</reference>
<sequence length="162" mass="18039">MDPPTLINANTTYPLDSTDPLFYLCWRRQSCKWCLQGDVPCSWCAISSTCVPNRSHLPILAPLGSSQICPLGSKERWELRAAPFGCNVSTTTFLATVVGVLGTLVAVALGCFVVWVWPRAKVWWKRDGKISGRYYVDWVSGGFWRRGGGDEEDLERRPLLGG</sequence>
<reference evidence="2" key="2">
    <citation type="submission" date="2020-02" db="EMBL/GenBank/DDBJ databases">
        <authorList>
            <person name="Gilchrist C.L.M."/>
            <person name="Chooi Y.-H."/>
        </authorList>
    </citation>
    <scope>NUCLEOTIDE SEQUENCE</scope>
    <source>
        <strain evidence="2">MST-FP2251</strain>
    </source>
</reference>
<evidence type="ECO:0000313" key="3">
    <source>
        <dbReference type="Proteomes" id="UP001194746"/>
    </source>
</evidence>
<comment type="caution">
    <text evidence="2">The sequence shown here is derived from an EMBL/GenBank/DDBJ whole genome shotgun (WGS) entry which is preliminary data.</text>
</comment>
<keyword evidence="3" id="KW-1185">Reference proteome</keyword>
<accession>A0AAD4CNI6</accession>
<organism evidence="2 3">
    <name type="scientific">Aspergillus nanangensis</name>
    <dbReference type="NCBI Taxonomy" id="2582783"/>
    <lineage>
        <taxon>Eukaryota</taxon>
        <taxon>Fungi</taxon>
        <taxon>Dikarya</taxon>
        <taxon>Ascomycota</taxon>
        <taxon>Pezizomycotina</taxon>
        <taxon>Eurotiomycetes</taxon>
        <taxon>Eurotiomycetidae</taxon>
        <taxon>Eurotiales</taxon>
        <taxon>Aspergillaceae</taxon>
        <taxon>Aspergillus</taxon>
        <taxon>Aspergillus subgen. Circumdati</taxon>
    </lineage>
</organism>
<dbReference type="EMBL" id="VCAU01000033">
    <property type="protein sequence ID" value="KAF9889756.1"/>
    <property type="molecule type" value="Genomic_DNA"/>
</dbReference>
<name>A0AAD4CNI6_ASPNN</name>